<evidence type="ECO:0000256" key="1">
    <source>
        <dbReference type="SAM" id="Phobius"/>
    </source>
</evidence>
<comment type="caution">
    <text evidence="2">The sequence shown here is derived from an EMBL/GenBank/DDBJ whole genome shotgun (WGS) entry which is preliminary data.</text>
</comment>
<dbReference type="Proteomes" id="UP001159405">
    <property type="component" value="Unassembled WGS sequence"/>
</dbReference>
<sequence>MVAVNSKSCSKPFLVVTWYRPPCSSAELFSHYETLIRKLDSLDLEYYLMGDLNCKFCILAFVITASFLFVINYLQSLLSKGIQLKLIEILVISIEKIFAGIFLDRIRKAIKSTNPQDWAMYKRLQKRINGEVKSTKASYYASAFIQSNGDSRKTWQLINQLTSRKKNNASVKELKLNGNSITNSHELSNAFNDHFSANGTKLAN</sequence>
<evidence type="ECO:0000313" key="2">
    <source>
        <dbReference type="EMBL" id="CAH3173115.1"/>
    </source>
</evidence>
<feature type="transmembrane region" description="Helical" evidence="1">
    <location>
        <begin position="56"/>
        <end position="74"/>
    </location>
</feature>
<organism evidence="2 3">
    <name type="scientific">Porites lobata</name>
    <dbReference type="NCBI Taxonomy" id="104759"/>
    <lineage>
        <taxon>Eukaryota</taxon>
        <taxon>Metazoa</taxon>
        <taxon>Cnidaria</taxon>
        <taxon>Anthozoa</taxon>
        <taxon>Hexacorallia</taxon>
        <taxon>Scleractinia</taxon>
        <taxon>Fungiina</taxon>
        <taxon>Poritidae</taxon>
        <taxon>Porites</taxon>
    </lineage>
</organism>
<name>A0ABN8R4X6_9CNID</name>
<accession>A0ABN8R4X6</accession>
<dbReference type="EMBL" id="CALNXK010000178">
    <property type="protein sequence ID" value="CAH3173115.1"/>
    <property type="molecule type" value="Genomic_DNA"/>
</dbReference>
<protein>
    <submittedName>
        <fullName evidence="2">Uncharacterized protein</fullName>
    </submittedName>
</protein>
<keyword evidence="3" id="KW-1185">Reference proteome</keyword>
<keyword evidence="1" id="KW-1133">Transmembrane helix</keyword>
<proteinExistence type="predicted"/>
<gene>
    <name evidence="2" type="ORF">PLOB_00013389</name>
</gene>
<keyword evidence="1" id="KW-0472">Membrane</keyword>
<feature type="non-terminal residue" evidence="2">
    <location>
        <position position="204"/>
    </location>
</feature>
<reference evidence="2 3" key="1">
    <citation type="submission" date="2022-05" db="EMBL/GenBank/DDBJ databases">
        <authorList>
            <consortium name="Genoscope - CEA"/>
            <person name="William W."/>
        </authorList>
    </citation>
    <scope>NUCLEOTIDE SEQUENCE [LARGE SCALE GENOMIC DNA]</scope>
</reference>
<evidence type="ECO:0000313" key="3">
    <source>
        <dbReference type="Proteomes" id="UP001159405"/>
    </source>
</evidence>
<keyword evidence="1" id="KW-0812">Transmembrane</keyword>